<dbReference type="InterPro" id="IPR011063">
    <property type="entry name" value="TilS/TtcA_N"/>
</dbReference>
<evidence type="ECO:0000256" key="1">
    <source>
        <dbReference type="ARBA" id="ARBA00004496"/>
    </source>
</evidence>
<evidence type="ECO:0000256" key="8">
    <source>
        <dbReference type="HAMAP-Rule" id="MF_01161"/>
    </source>
</evidence>
<sequence>MIDVAGRIEAQLQTLSLPATAKLVLAYSGGVDSEVLAHGLSLYAKRHPQRQVLLVHVHHGLSANAEAWTRHCQASADAYGLTLKVQRVKVRQGPRLSLEAEARSARYLAILALMQTGDLLLTAHHEDDQLETILLALKRGQGPKGLAAMGARQPLDGDKWQLRPLLDVSREQIEAYAQRHHLAHIEDESNADDKFDRNFLRLEIIPRLKARWGAIASTASRSAALCAEQQAVIDEEVSKRLPEWIDEAVPHGGSALRLRGFESLSPAWQALLLRGYIDRLGLKPPSQLQLEQIRRQLLHAREDARVEIRVSGLVVRRFQTQAYISAATEEAPASQRALTSAEMAELLAGKTLQLPLANACGLRLCLTDTGPRLRLPAAGEPVTVRFNQGGSLRCHPQQRAKGRELKKLWQEFGIPPWKRAGWPLLFYGDKPVAAVGLWLEKSAVCAADESGLSCVLEDGPL</sequence>
<evidence type="ECO:0000259" key="9">
    <source>
        <dbReference type="SMART" id="SM00977"/>
    </source>
</evidence>
<comment type="catalytic activity">
    <reaction evidence="7 8">
        <text>cytidine(34) in tRNA(Ile2) + L-lysine + ATP = lysidine(34) in tRNA(Ile2) + AMP + diphosphate + H(+)</text>
        <dbReference type="Rhea" id="RHEA:43744"/>
        <dbReference type="Rhea" id="RHEA-COMP:10625"/>
        <dbReference type="Rhea" id="RHEA-COMP:10670"/>
        <dbReference type="ChEBI" id="CHEBI:15378"/>
        <dbReference type="ChEBI" id="CHEBI:30616"/>
        <dbReference type="ChEBI" id="CHEBI:32551"/>
        <dbReference type="ChEBI" id="CHEBI:33019"/>
        <dbReference type="ChEBI" id="CHEBI:82748"/>
        <dbReference type="ChEBI" id="CHEBI:83665"/>
        <dbReference type="ChEBI" id="CHEBI:456215"/>
        <dbReference type="EC" id="6.3.4.19"/>
    </reaction>
</comment>
<evidence type="ECO:0000256" key="2">
    <source>
        <dbReference type="ARBA" id="ARBA00022490"/>
    </source>
</evidence>
<evidence type="ECO:0000313" key="11">
    <source>
        <dbReference type="Proteomes" id="UP000737113"/>
    </source>
</evidence>
<name>A0A972JIY4_9GAMM</name>
<dbReference type="InterPro" id="IPR012796">
    <property type="entry name" value="Lysidine-tRNA-synth_C"/>
</dbReference>
<keyword evidence="3 8" id="KW-0436">Ligase</keyword>
<comment type="domain">
    <text evidence="8">The N-terminal region contains the highly conserved SGGXDS motif, predicted to be a P-loop motif involved in ATP binding.</text>
</comment>
<feature type="binding site" evidence="8">
    <location>
        <begin position="28"/>
        <end position="33"/>
    </location>
    <ligand>
        <name>ATP</name>
        <dbReference type="ChEBI" id="CHEBI:30616"/>
    </ligand>
</feature>
<dbReference type="NCBIfam" id="TIGR02432">
    <property type="entry name" value="lysidine_TilS_N"/>
    <property type="match status" value="1"/>
</dbReference>
<dbReference type="EMBL" id="JAAXYH010000002">
    <property type="protein sequence ID" value="NMH64550.1"/>
    <property type="molecule type" value="Genomic_DNA"/>
</dbReference>
<dbReference type="Pfam" id="PF01171">
    <property type="entry name" value="ATP_bind_3"/>
    <property type="match status" value="1"/>
</dbReference>
<dbReference type="PANTHER" id="PTHR43033:SF1">
    <property type="entry name" value="TRNA(ILE)-LYSIDINE SYNTHASE-RELATED"/>
    <property type="match status" value="1"/>
</dbReference>
<dbReference type="InterPro" id="IPR015262">
    <property type="entry name" value="tRNA_Ile_lys_synt_subst-bd"/>
</dbReference>
<evidence type="ECO:0000256" key="7">
    <source>
        <dbReference type="ARBA" id="ARBA00048539"/>
    </source>
</evidence>
<dbReference type="GO" id="GO:0006400">
    <property type="term" value="P:tRNA modification"/>
    <property type="evidence" value="ECO:0007669"/>
    <property type="project" value="UniProtKB-UniRule"/>
</dbReference>
<dbReference type="GO" id="GO:0032267">
    <property type="term" value="F:tRNA(Ile)-lysidine synthase activity"/>
    <property type="evidence" value="ECO:0007669"/>
    <property type="project" value="UniProtKB-EC"/>
</dbReference>
<dbReference type="Gene3D" id="3.40.50.620">
    <property type="entry name" value="HUPs"/>
    <property type="match status" value="1"/>
</dbReference>
<dbReference type="SUPFAM" id="SSF56037">
    <property type="entry name" value="PheT/TilS domain"/>
    <property type="match status" value="1"/>
</dbReference>
<proteinExistence type="inferred from homology"/>
<dbReference type="InterPro" id="IPR014729">
    <property type="entry name" value="Rossmann-like_a/b/a_fold"/>
</dbReference>
<dbReference type="GO" id="GO:0005737">
    <property type="term" value="C:cytoplasm"/>
    <property type="evidence" value="ECO:0007669"/>
    <property type="project" value="UniProtKB-SubCell"/>
</dbReference>
<dbReference type="InterPro" id="IPR012094">
    <property type="entry name" value="tRNA_Ile_lys_synt"/>
</dbReference>
<keyword evidence="4 8" id="KW-0819">tRNA processing</keyword>
<dbReference type="SUPFAM" id="SSF82829">
    <property type="entry name" value="MesJ substrate recognition domain-like"/>
    <property type="match status" value="1"/>
</dbReference>
<dbReference type="HAMAP" id="MF_01161">
    <property type="entry name" value="tRNA_Ile_lys_synt"/>
    <property type="match status" value="1"/>
</dbReference>
<dbReference type="NCBIfam" id="TIGR02433">
    <property type="entry name" value="lysidine_TilS_C"/>
    <property type="match status" value="1"/>
</dbReference>
<comment type="caution">
    <text evidence="10">The sequence shown here is derived from an EMBL/GenBank/DDBJ whole genome shotgun (WGS) entry which is preliminary data.</text>
</comment>
<dbReference type="Proteomes" id="UP000737113">
    <property type="component" value="Unassembled WGS sequence"/>
</dbReference>
<dbReference type="InterPro" id="IPR012795">
    <property type="entry name" value="tRNA_Ile_lys_synt_N"/>
</dbReference>
<keyword evidence="6 8" id="KW-0067">ATP-binding</keyword>
<keyword evidence="2 8" id="KW-0963">Cytoplasm</keyword>
<organism evidence="10 11">
    <name type="scientific">Shewanella salipaludis</name>
    <dbReference type="NCBI Taxonomy" id="2723052"/>
    <lineage>
        <taxon>Bacteria</taxon>
        <taxon>Pseudomonadati</taxon>
        <taxon>Pseudomonadota</taxon>
        <taxon>Gammaproteobacteria</taxon>
        <taxon>Alteromonadales</taxon>
        <taxon>Shewanellaceae</taxon>
        <taxon>Shewanella</taxon>
    </lineage>
</organism>
<comment type="function">
    <text evidence="8">Ligates lysine onto the cytidine present at position 34 of the AUA codon-specific tRNA(Ile) that contains the anticodon CAU, in an ATP-dependent manner. Cytidine is converted to lysidine, thus changing the amino acid specificity of the tRNA from methionine to isoleucine.</text>
</comment>
<dbReference type="AlphaFoldDB" id="A0A972JIY4"/>
<accession>A0A972JIY4</accession>
<keyword evidence="5 8" id="KW-0547">Nucleotide-binding</keyword>
<evidence type="ECO:0000256" key="4">
    <source>
        <dbReference type="ARBA" id="ARBA00022694"/>
    </source>
</evidence>
<dbReference type="GO" id="GO:0005524">
    <property type="term" value="F:ATP binding"/>
    <property type="evidence" value="ECO:0007669"/>
    <property type="project" value="UniProtKB-UniRule"/>
</dbReference>
<keyword evidence="11" id="KW-1185">Reference proteome</keyword>
<dbReference type="SMART" id="SM00977">
    <property type="entry name" value="TilS_C"/>
    <property type="match status" value="1"/>
</dbReference>
<dbReference type="Pfam" id="PF11734">
    <property type="entry name" value="TilS_C"/>
    <property type="match status" value="1"/>
</dbReference>
<dbReference type="RefSeq" id="WP_169563219.1">
    <property type="nucleotide sequence ID" value="NZ_JAAXYH010000002.1"/>
</dbReference>
<dbReference type="EC" id="6.3.4.19" evidence="8"/>
<evidence type="ECO:0000313" key="10">
    <source>
        <dbReference type="EMBL" id="NMH64550.1"/>
    </source>
</evidence>
<reference evidence="10" key="1">
    <citation type="submission" date="2020-04" db="EMBL/GenBank/DDBJ databases">
        <title>Description of Shewanella salipaludis sp. nov., isolated from a salt marsh.</title>
        <authorList>
            <person name="Park S."/>
            <person name="Yoon J.-H."/>
        </authorList>
    </citation>
    <scope>NUCLEOTIDE SEQUENCE</scope>
    <source>
        <strain evidence="10">SHSM-M6</strain>
    </source>
</reference>
<feature type="domain" description="Lysidine-tRNA(Ile) synthetase C-terminal" evidence="9">
    <location>
        <begin position="382"/>
        <end position="454"/>
    </location>
</feature>
<evidence type="ECO:0000256" key="3">
    <source>
        <dbReference type="ARBA" id="ARBA00022598"/>
    </source>
</evidence>
<comment type="subcellular location">
    <subcellularLocation>
        <location evidence="1 8">Cytoplasm</location>
    </subcellularLocation>
</comment>
<protein>
    <recommendedName>
        <fullName evidence="8">tRNA(Ile)-lysidine synthase</fullName>
        <ecNumber evidence="8">6.3.4.19</ecNumber>
    </recommendedName>
    <alternativeName>
        <fullName evidence="8">tRNA(Ile)-2-lysyl-cytidine synthase</fullName>
    </alternativeName>
    <alternativeName>
        <fullName evidence="8">tRNA(Ile)-lysidine synthetase</fullName>
    </alternativeName>
</protein>
<dbReference type="SUPFAM" id="SSF52402">
    <property type="entry name" value="Adenine nucleotide alpha hydrolases-like"/>
    <property type="match status" value="1"/>
</dbReference>
<dbReference type="Pfam" id="PF09179">
    <property type="entry name" value="TilS"/>
    <property type="match status" value="1"/>
</dbReference>
<evidence type="ECO:0000256" key="5">
    <source>
        <dbReference type="ARBA" id="ARBA00022741"/>
    </source>
</evidence>
<evidence type="ECO:0000256" key="6">
    <source>
        <dbReference type="ARBA" id="ARBA00022840"/>
    </source>
</evidence>
<dbReference type="PANTHER" id="PTHR43033">
    <property type="entry name" value="TRNA(ILE)-LYSIDINE SYNTHASE-RELATED"/>
    <property type="match status" value="1"/>
</dbReference>
<dbReference type="CDD" id="cd01992">
    <property type="entry name" value="TilS_N"/>
    <property type="match status" value="1"/>
</dbReference>
<dbReference type="Gene3D" id="1.20.59.20">
    <property type="match status" value="1"/>
</dbReference>
<comment type="similarity">
    <text evidence="8">Belongs to the tRNA(Ile)-lysidine synthase family.</text>
</comment>
<gene>
    <name evidence="8 10" type="primary">tilS</name>
    <name evidence="10" type="ORF">HC757_05130</name>
</gene>